<evidence type="ECO:0000256" key="4">
    <source>
        <dbReference type="ARBA" id="ARBA00023004"/>
    </source>
</evidence>
<comment type="caution">
    <text evidence="9">The sequence shown here is derived from an EMBL/GenBank/DDBJ whole genome shotgun (WGS) entry which is preliminary data.</text>
</comment>
<dbReference type="Gene3D" id="1.10.555.10">
    <property type="entry name" value="Rho GTPase activation protein"/>
    <property type="match status" value="1"/>
</dbReference>
<evidence type="ECO:0000256" key="1">
    <source>
        <dbReference type="ARBA" id="ARBA00006787"/>
    </source>
</evidence>
<evidence type="ECO:0000256" key="3">
    <source>
        <dbReference type="ARBA" id="ARBA00022723"/>
    </source>
</evidence>
<dbReference type="InterPro" id="IPR004294">
    <property type="entry name" value="Carotenoid_Oase"/>
</dbReference>
<dbReference type="SUPFAM" id="SSF48350">
    <property type="entry name" value="GTPase activation domain, GAP"/>
    <property type="match status" value="1"/>
</dbReference>
<dbReference type="SUPFAM" id="SSF46785">
    <property type="entry name" value="Winged helix' DNA-binding domain"/>
    <property type="match status" value="1"/>
</dbReference>
<feature type="region of interest" description="Disordered" evidence="7">
    <location>
        <begin position="149"/>
        <end position="177"/>
    </location>
</feature>
<evidence type="ECO:0000256" key="2">
    <source>
        <dbReference type="ARBA" id="ARBA00022468"/>
    </source>
</evidence>
<dbReference type="Pfam" id="PF03055">
    <property type="entry name" value="RPE65"/>
    <property type="match status" value="1"/>
</dbReference>
<evidence type="ECO:0000313" key="9">
    <source>
        <dbReference type="EMBL" id="KAA8589416.1"/>
    </source>
</evidence>
<comment type="similarity">
    <text evidence="1 6">Belongs to the carotenoid oxygenase family.</text>
</comment>
<keyword evidence="10" id="KW-1185">Reference proteome</keyword>
<dbReference type="InterPro" id="IPR036390">
    <property type="entry name" value="WH_DNA-bd_sf"/>
</dbReference>
<keyword evidence="3 5" id="KW-0479">Metal-binding</keyword>
<comment type="cofactor">
    <cofactor evidence="5">
        <name>Fe(2+)</name>
        <dbReference type="ChEBI" id="CHEBI:29033"/>
    </cofactor>
    <text evidence="5">Binds 1 Fe(2+) ion per subunit.</text>
</comment>
<dbReference type="GO" id="GO:0005096">
    <property type="term" value="F:GTPase activator activity"/>
    <property type="evidence" value="ECO:0007669"/>
    <property type="project" value="UniProtKB-KW"/>
</dbReference>
<dbReference type="InterPro" id="IPR036388">
    <property type="entry name" value="WH-like_DNA-bd_sf"/>
</dbReference>
<protein>
    <recommendedName>
        <fullName evidence="8">DEP domain-containing protein</fullName>
    </recommendedName>
</protein>
<sequence length="1244" mass="139541">MSSHVITPGPYRATKLWNEVTRLFRAGMPVKKHRQNFRHHSACFTASAAVDWMHQLLRSNSNFGPDVTRQQTVQLLKKFLKNHVVEDVKGRWGTEDLEDNNTLYRFPSTSPLKPIPCPASAPGSIKKKSSFRDKESFFRFRSIKKQLEKETQENVDPALQAGGENKPIGEQQVPRRELTVEDEQEIWRDITLTHLQRILGVASLSDVLDQRYINPQNIIHNMTKVNKHGVVTLDDKTNDLPHWVLSAMKSLANWPKYDNAQPSYPGFERDVFKTVSDYFYSLPQPVLTYELYELFINVLVFCGYVAAPAKHQGGKRKKLDFPSVPPPAKAPFRSTECLLLSLLRQGTCDETESPMREVIGGQLQSRLAALGGGAASAGDGRLGGSCTSLSTAGSTRPRTRSCSLETILDDSAPLARQQLFLSIDNLASCAYNNTSQDASSVITTPHSHTDSKSESKAPPFTCEKAPGGTTRRYSRSLRPRSVGSCLDIVIETREEDDKETKWQGRAASCLNMNTPADQHHSSSASRPPSLPSYHPSSSSYHPFSPFSSCALAKVQGPHATTGPSGPRPASSTCNLWPLPAPAVARRCLSSLDVSKPVALFNPPVRVPTSISQPPQPKPEHSLLQPQCERVAIEALQLCTLLLPPNSRRKLQLLMRMMSRISQNVDMPRLHPVIGTRTLMVHTFSGCVLGSAEECDLDELLATRLVSFLMDHQHNILSVPEYLLSAINDHIQYLRTVQVPIDGVPNVDGIDPVCVPVPMYAFCRQISGAEFEQQKQASSQKAMEELLEMLLTDQNMSEKDRCKKLKQSDKDHFFGAWATFCMELQGRTAERRRDKAGLFSSGRRRGKKRGSRGLFFMFEDRCFKTEPSVEHPAAGYRKIFETVEELNEPIPAKISGVIPSWLGGSLLRLGPGLFEVGDEPFYHLFDGQALMHKFIRTDAYVRAMTENRIVITEFGTAAYPDPCKNIFSRFFTYFRGIEVTDNCLVNVYPIGEDFYAVTETNYITKVDPDSLETLKRVDLCKYVSVNGVTAHPHIDSDGTVYNIGNCFGKNMSLAYSIIKIPPAEKDNYFVFVEQPVKINLLKFLSAWSVRGATYMDCFESNDTMGTWFHLATKDPADYLSSHKFRTSAFNVFHHINTYEEQGFIVVDLCTWKGHDFVYNYLYLANIREEWEEVKKAAMRAPQPEVRRYVLPLDIHRVSVLLSIVVKPGAERPGFLLVLDAVTLTELARAEVNTIIPVTLHGMYKP</sequence>
<dbReference type="PANTHER" id="PTHR16206">
    <property type="entry name" value="DEP DOMAIN-CONTAINING"/>
    <property type="match status" value="1"/>
</dbReference>
<dbReference type="Proteomes" id="UP000327493">
    <property type="component" value="Chromosome 9"/>
</dbReference>
<dbReference type="InterPro" id="IPR008936">
    <property type="entry name" value="Rho_GTPase_activation_prot"/>
</dbReference>
<feature type="binding site" evidence="5">
    <location>
        <position position="1132"/>
    </location>
    <ligand>
        <name>Fe cation</name>
        <dbReference type="ChEBI" id="CHEBI:24875"/>
        <note>catalytic</note>
    </ligand>
</feature>
<dbReference type="GO" id="GO:0016702">
    <property type="term" value="F:oxidoreductase activity, acting on single donors with incorporation of molecular oxygen, incorporation of two atoms of oxygen"/>
    <property type="evidence" value="ECO:0007669"/>
    <property type="project" value="InterPro"/>
</dbReference>
<evidence type="ECO:0000256" key="6">
    <source>
        <dbReference type="RuleBase" id="RU003799"/>
    </source>
</evidence>
<dbReference type="EMBL" id="VOFY01000009">
    <property type="protein sequence ID" value="KAA8589416.1"/>
    <property type="molecule type" value="Genomic_DNA"/>
</dbReference>
<feature type="region of interest" description="Disordered" evidence="7">
    <location>
        <begin position="512"/>
        <end position="537"/>
    </location>
</feature>
<feature type="domain" description="DEP" evidence="8">
    <location>
        <begin position="24"/>
        <end position="108"/>
    </location>
</feature>
<dbReference type="Pfam" id="PF00610">
    <property type="entry name" value="DEP"/>
    <property type="match status" value="1"/>
</dbReference>
<feature type="binding site" evidence="5">
    <location>
        <position position="1030"/>
    </location>
    <ligand>
        <name>Fe cation</name>
        <dbReference type="ChEBI" id="CHEBI:24875"/>
        <note>catalytic</note>
    </ligand>
</feature>
<evidence type="ECO:0000259" key="8">
    <source>
        <dbReference type="SMART" id="SM00049"/>
    </source>
</evidence>
<evidence type="ECO:0000256" key="7">
    <source>
        <dbReference type="SAM" id="MobiDB-lite"/>
    </source>
</evidence>
<dbReference type="InterPro" id="IPR000591">
    <property type="entry name" value="DEP_dom"/>
</dbReference>
<dbReference type="Gene3D" id="1.10.10.10">
    <property type="entry name" value="Winged helix-like DNA-binding domain superfamily/Winged helix DNA-binding domain"/>
    <property type="match status" value="1"/>
</dbReference>
<keyword evidence="4 5" id="KW-0408">Iron</keyword>
<feature type="region of interest" description="Disordered" evidence="7">
    <location>
        <begin position="439"/>
        <end position="476"/>
    </location>
</feature>
<dbReference type="PANTHER" id="PTHR16206:SF12">
    <property type="entry name" value="DEP DOMAIN-CONTAINING PROTEIN 1A"/>
    <property type="match status" value="1"/>
</dbReference>
<evidence type="ECO:0000256" key="5">
    <source>
        <dbReference type="PIRSR" id="PIRSR604294-1"/>
    </source>
</evidence>
<evidence type="ECO:0000313" key="10">
    <source>
        <dbReference type="Proteomes" id="UP000327493"/>
    </source>
</evidence>
<keyword evidence="2" id="KW-0343">GTPase activation</keyword>
<feature type="compositionally biased region" description="Low complexity" evidence="7">
    <location>
        <begin position="521"/>
        <end position="537"/>
    </location>
</feature>
<proteinExistence type="inferred from homology"/>
<accession>A0A5J5DA23</accession>
<dbReference type="FunFam" id="1.10.10.10:FF:000182">
    <property type="entry name" value="DEP domain-containing protein 1B isoform 1"/>
    <property type="match status" value="1"/>
</dbReference>
<organism evidence="9 10">
    <name type="scientific">Etheostoma spectabile</name>
    <name type="common">orangethroat darter</name>
    <dbReference type="NCBI Taxonomy" id="54343"/>
    <lineage>
        <taxon>Eukaryota</taxon>
        <taxon>Metazoa</taxon>
        <taxon>Chordata</taxon>
        <taxon>Craniata</taxon>
        <taxon>Vertebrata</taxon>
        <taxon>Euteleostomi</taxon>
        <taxon>Actinopterygii</taxon>
        <taxon>Neopterygii</taxon>
        <taxon>Teleostei</taxon>
        <taxon>Neoteleostei</taxon>
        <taxon>Acanthomorphata</taxon>
        <taxon>Eupercaria</taxon>
        <taxon>Perciformes</taxon>
        <taxon>Percoidei</taxon>
        <taxon>Percidae</taxon>
        <taxon>Etheostomatinae</taxon>
        <taxon>Etheostoma</taxon>
    </lineage>
</organism>
<reference evidence="9 10" key="1">
    <citation type="submission" date="2019-08" db="EMBL/GenBank/DDBJ databases">
        <title>A chromosome-level genome assembly, high-density linkage maps, and genome scans reveal the genomic architecture of hybrid incompatibilities underlying speciation via character displacement in darters (Percidae: Etheostominae).</title>
        <authorList>
            <person name="Moran R.L."/>
            <person name="Catchen J.M."/>
            <person name="Fuller R.C."/>
        </authorList>
    </citation>
    <scope>NUCLEOTIDE SEQUENCE [LARGE SCALE GENOMIC DNA]</scope>
    <source>
        <strain evidence="9">EspeVRDwgs_2016</strain>
        <tissue evidence="9">Muscle</tissue>
    </source>
</reference>
<dbReference type="GO" id="GO:0046872">
    <property type="term" value="F:metal ion binding"/>
    <property type="evidence" value="ECO:0007669"/>
    <property type="project" value="UniProtKB-KW"/>
</dbReference>
<dbReference type="GO" id="GO:0035556">
    <property type="term" value="P:intracellular signal transduction"/>
    <property type="evidence" value="ECO:0007669"/>
    <property type="project" value="InterPro"/>
</dbReference>
<gene>
    <name evidence="9" type="ORF">FQN60_012781</name>
</gene>
<dbReference type="AlphaFoldDB" id="A0A5J5DA23"/>
<dbReference type="SMART" id="SM00049">
    <property type="entry name" value="DEP"/>
    <property type="match status" value="1"/>
</dbReference>
<name>A0A5J5DA23_9PERO</name>